<name>A0A554MUD7_9EURY</name>
<dbReference type="RefSeq" id="WP_144263568.1">
    <property type="nucleotide sequence ID" value="NZ_QMDX01000027.1"/>
</dbReference>
<dbReference type="Proteomes" id="UP000319894">
    <property type="component" value="Unassembled WGS sequence"/>
</dbReference>
<accession>A0A554MUD7</accession>
<organism evidence="1 2">
    <name type="scientific">Haloglomus irregulare</name>
    <dbReference type="NCBI Taxonomy" id="2234134"/>
    <lineage>
        <taxon>Archaea</taxon>
        <taxon>Methanobacteriati</taxon>
        <taxon>Methanobacteriota</taxon>
        <taxon>Stenosarchaea group</taxon>
        <taxon>Halobacteria</taxon>
        <taxon>Halobacteriales</taxon>
        <taxon>Natronomonadaceae</taxon>
        <taxon>Haloglomus</taxon>
    </lineage>
</organism>
<protein>
    <submittedName>
        <fullName evidence="1">Uncharacterized protein</fullName>
    </submittedName>
</protein>
<dbReference type="AlphaFoldDB" id="A0A554MUD7"/>
<evidence type="ECO:0000313" key="2">
    <source>
        <dbReference type="Proteomes" id="UP000319894"/>
    </source>
</evidence>
<sequence length="60" mass="5970">MDTTTRGVVTLLAAVVFFTGVAAAQGATGDVGGIQGLIDLLERIIGFLNAFASALESTAG</sequence>
<proteinExistence type="predicted"/>
<keyword evidence="2" id="KW-1185">Reference proteome</keyword>
<gene>
    <name evidence="1" type="ORF">DP107_18450</name>
</gene>
<dbReference type="InParanoid" id="A0A554MUD7"/>
<reference evidence="1 2" key="1">
    <citation type="submission" date="2018-06" db="EMBL/GenBank/DDBJ databases">
        <title>Natronomonas sp. F16-60 a new haloarchaeon isolated from a solar saltern of Isla Cristina, Huelva, Spain.</title>
        <authorList>
            <person name="Duran-Viseras A."/>
            <person name="Sanchez-Porro C."/>
            <person name="Ventosa A."/>
        </authorList>
    </citation>
    <scope>NUCLEOTIDE SEQUENCE [LARGE SCALE GENOMIC DNA]</scope>
    <source>
        <strain evidence="1 2">F16-60</strain>
    </source>
</reference>
<comment type="caution">
    <text evidence="1">The sequence shown here is derived from an EMBL/GenBank/DDBJ whole genome shotgun (WGS) entry which is preliminary data.</text>
</comment>
<dbReference type="EMBL" id="QMDX01000027">
    <property type="protein sequence ID" value="TSD08753.1"/>
    <property type="molecule type" value="Genomic_DNA"/>
</dbReference>
<evidence type="ECO:0000313" key="1">
    <source>
        <dbReference type="EMBL" id="TSD08753.1"/>
    </source>
</evidence>